<evidence type="ECO:0000313" key="3">
    <source>
        <dbReference type="Proteomes" id="UP000054166"/>
    </source>
</evidence>
<gene>
    <name evidence="2" type="ORF">PILCRDRAFT_813414</name>
</gene>
<dbReference type="InParanoid" id="A0A0C3GFR9"/>
<accession>A0A0C3GFR9</accession>
<reference evidence="3" key="2">
    <citation type="submission" date="2015-01" db="EMBL/GenBank/DDBJ databases">
        <title>Evolutionary Origins and Diversification of the Mycorrhizal Mutualists.</title>
        <authorList>
            <consortium name="DOE Joint Genome Institute"/>
            <consortium name="Mycorrhizal Genomics Consortium"/>
            <person name="Kohler A."/>
            <person name="Kuo A."/>
            <person name="Nagy L.G."/>
            <person name="Floudas D."/>
            <person name="Copeland A."/>
            <person name="Barry K.W."/>
            <person name="Cichocki N."/>
            <person name="Veneault-Fourrey C."/>
            <person name="LaButti K."/>
            <person name="Lindquist E.A."/>
            <person name="Lipzen A."/>
            <person name="Lundell T."/>
            <person name="Morin E."/>
            <person name="Murat C."/>
            <person name="Riley R."/>
            <person name="Ohm R."/>
            <person name="Sun H."/>
            <person name="Tunlid A."/>
            <person name="Henrissat B."/>
            <person name="Grigoriev I.V."/>
            <person name="Hibbett D.S."/>
            <person name="Martin F."/>
        </authorList>
    </citation>
    <scope>NUCLEOTIDE SEQUENCE [LARGE SCALE GENOMIC DNA]</scope>
    <source>
        <strain evidence="3">F 1598</strain>
    </source>
</reference>
<dbReference type="AlphaFoldDB" id="A0A0C3GFR9"/>
<dbReference type="HOGENOM" id="CLU_3033171_0_0_1"/>
<evidence type="ECO:0000313" key="2">
    <source>
        <dbReference type="EMBL" id="KIM89486.1"/>
    </source>
</evidence>
<protein>
    <submittedName>
        <fullName evidence="2">Uncharacterized protein</fullName>
    </submittedName>
</protein>
<reference evidence="2 3" key="1">
    <citation type="submission" date="2014-04" db="EMBL/GenBank/DDBJ databases">
        <authorList>
            <consortium name="DOE Joint Genome Institute"/>
            <person name="Kuo A."/>
            <person name="Tarkka M."/>
            <person name="Buscot F."/>
            <person name="Kohler A."/>
            <person name="Nagy L.G."/>
            <person name="Floudas D."/>
            <person name="Copeland A."/>
            <person name="Barry K.W."/>
            <person name="Cichocki N."/>
            <person name="Veneault-Fourrey C."/>
            <person name="LaButti K."/>
            <person name="Lindquist E.A."/>
            <person name="Lipzen A."/>
            <person name="Lundell T."/>
            <person name="Morin E."/>
            <person name="Murat C."/>
            <person name="Sun H."/>
            <person name="Tunlid A."/>
            <person name="Henrissat B."/>
            <person name="Grigoriev I.V."/>
            <person name="Hibbett D.S."/>
            <person name="Martin F."/>
            <person name="Nordberg H.P."/>
            <person name="Cantor M.N."/>
            <person name="Hua S.X."/>
        </authorList>
    </citation>
    <scope>NUCLEOTIDE SEQUENCE [LARGE SCALE GENOMIC DNA]</scope>
    <source>
        <strain evidence="2 3">F 1598</strain>
    </source>
</reference>
<name>A0A0C3GFR9_PILCF</name>
<feature type="region of interest" description="Disordered" evidence="1">
    <location>
        <begin position="27"/>
        <end position="55"/>
    </location>
</feature>
<proteinExistence type="predicted"/>
<sequence>MPGPRVQTRVDELLAWWNMHVFGRSSGASIASGHPDDSSVSRLTAQRKARESENN</sequence>
<evidence type="ECO:0000256" key="1">
    <source>
        <dbReference type="SAM" id="MobiDB-lite"/>
    </source>
</evidence>
<dbReference type="Proteomes" id="UP000054166">
    <property type="component" value="Unassembled WGS sequence"/>
</dbReference>
<dbReference type="EMBL" id="KN832975">
    <property type="protein sequence ID" value="KIM89486.1"/>
    <property type="molecule type" value="Genomic_DNA"/>
</dbReference>
<organism evidence="2 3">
    <name type="scientific">Piloderma croceum (strain F 1598)</name>
    <dbReference type="NCBI Taxonomy" id="765440"/>
    <lineage>
        <taxon>Eukaryota</taxon>
        <taxon>Fungi</taxon>
        <taxon>Dikarya</taxon>
        <taxon>Basidiomycota</taxon>
        <taxon>Agaricomycotina</taxon>
        <taxon>Agaricomycetes</taxon>
        <taxon>Agaricomycetidae</taxon>
        <taxon>Atheliales</taxon>
        <taxon>Atheliaceae</taxon>
        <taxon>Piloderma</taxon>
    </lineage>
</organism>
<keyword evidence="3" id="KW-1185">Reference proteome</keyword>